<dbReference type="AlphaFoldDB" id="A0A930HKS9"/>
<evidence type="ECO:0000313" key="2">
    <source>
        <dbReference type="Proteomes" id="UP000771736"/>
    </source>
</evidence>
<dbReference type="EMBL" id="JABZSJ010000004">
    <property type="protein sequence ID" value="MBF1383553.1"/>
    <property type="molecule type" value="Genomic_DNA"/>
</dbReference>
<accession>A0A930HKS9</accession>
<dbReference type="Proteomes" id="UP000771736">
    <property type="component" value="Unassembled WGS sequence"/>
</dbReference>
<proteinExistence type="predicted"/>
<comment type="caution">
    <text evidence="1">The sequence shown here is derived from an EMBL/GenBank/DDBJ whole genome shotgun (WGS) entry which is preliminary data.</text>
</comment>
<reference evidence="1" key="1">
    <citation type="submission" date="2020-04" db="EMBL/GenBank/DDBJ databases">
        <title>Deep metagenomics examines the oral microbiome during advanced dental caries in children, revealing novel taxa and co-occurrences with host molecules.</title>
        <authorList>
            <person name="Baker J.L."/>
            <person name="Morton J.T."/>
            <person name="Dinis M."/>
            <person name="Alvarez R."/>
            <person name="Tran N.C."/>
            <person name="Knight R."/>
            <person name="Edlund A."/>
        </authorList>
    </citation>
    <scope>NUCLEOTIDE SEQUENCE</scope>
    <source>
        <strain evidence="1">JCVI_44_bin.5</strain>
    </source>
</reference>
<dbReference type="SUPFAM" id="SSF56059">
    <property type="entry name" value="Glutathione synthetase ATP-binding domain-like"/>
    <property type="match status" value="1"/>
</dbReference>
<evidence type="ECO:0000313" key="1">
    <source>
        <dbReference type="EMBL" id="MBF1383553.1"/>
    </source>
</evidence>
<dbReference type="RefSeq" id="WP_273158327.1">
    <property type="nucleotide sequence ID" value="NZ_JABZSI010000001.1"/>
</dbReference>
<name>A0A930HKS9_9BACT</name>
<gene>
    <name evidence="1" type="ORF">HXN26_01645</name>
</gene>
<protein>
    <recommendedName>
        <fullName evidence="3">ATP-grasp domain-containing protein</fullName>
    </recommendedName>
</protein>
<organism evidence="1 2">
    <name type="scientific">Prevotella aurantiaca</name>
    <dbReference type="NCBI Taxonomy" id="596085"/>
    <lineage>
        <taxon>Bacteria</taxon>
        <taxon>Pseudomonadati</taxon>
        <taxon>Bacteroidota</taxon>
        <taxon>Bacteroidia</taxon>
        <taxon>Bacteroidales</taxon>
        <taxon>Prevotellaceae</taxon>
        <taxon>Prevotella</taxon>
    </lineage>
</organism>
<evidence type="ECO:0008006" key="3">
    <source>
        <dbReference type="Google" id="ProtNLM"/>
    </source>
</evidence>
<sequence length="262" mass="28703">MRTIAIQRDPRFSPNSVEKDLAILSAVALPMEGKIIAEGELTIDDVVAADTILNMGRMANTLQLLEEYGSGKCIVNSPVGIRNCQRSRITTLMHHADIPTPPEKGSNGYWIKRGDEAAQTQNDVLYCANKAQLEAAKAVFRSRNITNMVVQAHVEGDLVKFYGVEGTAFFRYFYPTDDGATKFSDEQRNGIAHHYAFDSTALAATTNRLATLAETPVYGGDAIITAEGTFCIIDFNDWPSFSRCKDEAAKAIISCVAARQNL</sequence>